<dbReference type="SUPFAM" id="SSF56935">
    <property type="entry name" value="Porins"/>
    <property type="match status" value="1"/>
</dbReference>
<protein>
    <submittedName>
        <fullName evidence="4">TonB-dependent receptor plug domain-containing protein</fullName>
    </submittedName>
</protein>
<gene>
    <name evidence="4" type="ORF">OF897_04430</name>
</gene>
<dbReference type="RefSeq" id="WP_267264487.1">
    <property type="nucleotide sequence ID" value="NZ_JAOVZW010000003.1"/>
</dbReference>
<feature type="transmembrane region" description="Helical" evidence="2">
    <location>
        <begin position="76"/>
        <end position="96"/>
    </location>
</feature>
<comment type="subcellular location">
    <subcellularLocation>
        <location evidence="1">Cell outer membrane</location>
        <topology evidence="1">Multi-pass membrane protein</topology>
    </subcellularLocation>
</comment>
<sequence length="201" mass="22221">MKIIIEKPCHENWEEMTPQEKGRFCSVCSKTVRDFTNNSDDEILEVLSKPSSKNICGNFYESQLNRNIQYSFINSLLSKFAVGFILTAVGIVSLNAQEKDSVKTSVLANLQGQITGLSANSQNGAVIPSTRGMPSSIQGNNEPLWVVDGEITDAKSFKHSDAKKIKHIEILKGVQATAIYGSKGRNGVILVTLKKRFREKK</sequence>
<keyword evidence="2" id="KW-1133">Transmembrane helix</keyword>
<comment type="similarity">
    <text evidence="1">Belongs to the TonB-dependent receptor family.</text>
</comment>
<organism evidence="4 5">
    <name type="scientific">Chryseobacterium formosus</name>
    <dbReference type="NCBI Taxonomy" id="1537363"/>
    <lineage>
        <taxon>Bacteria</taxon>
        <taxon>Pseudomonadati</taxon>
        <taxon>Bacteroidota</taxon>
        <taxon>Flavobacteriia</taxon>
        <taxon>Flavobacteriales</taxon>
        <taxon>Weeksellaceae</taxon>
        <taxon>Chryseobacterium group</taxon>
        <taxon>Chryseobacterium</taxon>
    </lineage>
</organism>
<dbReference type="InterPro" id="IPR039426">
    <property type="entry name" value="TonB-dep_rcpt-like"/>
</dbReference>
<keyword evidence="1" id="KW-1134">Transmembrane beta strand</keyword>
<dbReference type="InterPro" id="IPR012910">
    <property type="entry name" value="Plug_dom"/>
</dbReference>
<proteinExistence type="inferred from homology"/>
<reference evidence="4" key="1">
    <citation type="submission" date="2022-10" db="EMBL/GenBank/DDBJ databases">
        <title>Chryseobacterium sp. nov., a novel bacterial species.</title>
        <authorList>
            <person name="Cao Y."/>
        </authorList>
    </citation>
    <scope>NUCLEOTIDE SEQUENCE</scope>
    <source>
        <strain evidence="4">CCTCC AB2015118</strain>
    </source>
</reference>
<feature type="domain" description="TonB-dependent receptor plug" evidence="3">
    <location>
        <begin position="96"/>
        <end position="188"/>
    </location>
</feature>
<evidence type="ECO:0000256" key="1">
    <source>
        <dbReference type="PROSITE-ProRule" id="PRU01360"/>
    </source>
</evidence>
<keyword evidence="5" id="KW-1185">Reference proteome</keyword>
<evidence type="ECO:0000313" key="5">
    <source>
        <dbReference type="Proteomes" id="UP001073122"/>
    </source>
</evidence>
<dbReference type="PROSITE" id="PS52016">
    <property type="entry name" value="TONB_DEPENDENT_REC_3"/>
    <property type="match status" value="1"/>
</dbReference>
<accession>A0ABT3XPA5</accession>
<evidence type="ECO:0000313" key="4">
    <source>
        <dbReference type="EMBL" id="MCX8523168.1"/>
    </source>
</evidence>
<keyword evidence="1 2" id="KW-0812">Transmembrane</keyword>
<dbReference type="Pfam" id="PF07715">
    <property type="entry name" value="Plug"/>
    <property type="match status" value="1"/>
</dbReference>
<keyword evidence="4" id="KW-0675">Receptor</keyword>
<evidence type="ECO:0000256" key="2">
    <source>
        <dbReference type="SAM" id="Phobius"/>
    </source>
</evidence>
<comment type="caution">
    <text evidence="4">The sequence shown here is derived from an EMBL/GenBank/DDBJ whole genome shotgun (WGS) entry which is preliminary data.</text>
</comment>
<keyword evidence="1" id="KW-0813">Transport</keyword>
<keyword evidence="1" id="KW-0998">Cell outer membrane</keyword>
<name>A0ABT3XPA5_9FLAO</name>
<dbReference type="Gene3D" id="2.170.130.10">
    <property type="entry name" value="TonB-dependent receptor, plug domain"/>
    <property type="match status" value="1"/>
</dbReference>
<evidence type="ECO:0000259" key="3">
    <source>
        <dbReference type="Pfam" id="PF07715"/>
    </source>
</evidence>
<dbReference type="Proteomes" id="UP001073122">
    <property type="component" value="Unassembled WGS sequence"/>
</dbReference>
<keyword evidence="1 2" id="KW-0472">Membrane</keyword>
<dbReference type="InterPro" id="IPR037066">
    <property type="entry name" value="Plug_dom_sf"/>
</dbReference>
<dbReference type="EMBL" id="JAOVZW010000003">
    <property type="protein sequence ID" value="MCX8523168.1"/>
    <property type="molecule type" value="Genomic_DNA"/>
</dbReference>